<sequence length="101" mass="11478">MGGNLILIYSLKSGEVEAMCKARADWLFYYCSEVKPWSPGCYTDRRETWVKIYGIPLHVWGENLFKAIGRKFGEFIDFDNNTASRAKLDVAKIKISTSFGG</sequence>
<keyword evidence="2" id="KW-1185">Reference proteome</keyword>
<name>A0A392RF80_9FABA</name>
<accession>A0A392RF80</accession>
<proteinExistence type="predicted"/>
<dbReference type="PANTHER" id="PTHR34427">
    <property type="entry name" value="DUF4283 DOMAIN PROTEIN"/>
    <property type="match status" value="1"/>
</dbReference>
<organism evidence="1 2">
    <name type="scientific">Trifolium medium</name>
    <dbReference type="NCBI Taxonomy" id="97028"/>
    <lineage>
        <taxon>Eukaryota</taxon>
        <taxon>Viridiplantae</taxon>
        <taxon>Streptophyta</taxon>
        <taxon>Embryophyta</taxon>
        <taxon>Tracheophyta</taxon>
        <taxon>Spermatophyta</taxon>
        <taxon>Magnoliopsida</taxon>
        <taxon>eudicotyledons</taxon>
        <taxon>Gunneridae</taxon>
        <taxon>Pentapetalae</taxon>
        <taxon>rosids</taxon>
        <taxon>fabids</taxon>
        <taxon>Fabales</taxon>
        <taxon>Fabaceae</taxon>
        <taxon>Papilionoideae</taxon>
        <taxon>50 kb inversion clade</taxon>
        <taxon>NPAAA clade</taxon>
        <taxon>Hologalegina</taxon>
        <taxon>IRL clade</taxon>
        <taxon>Trifolieae</taxon>
        <taxon>Trifolium</taxon>
    </lineage>
</organism>
<dbReference type="PANTHER" id="PTHR34427:SF5">
    <property type="entry name" value="DUF4283 DOMAIN-CONTAINING PROTEIN"/>
    <property type="match status" value="1"/>
</dbReference>
<protein>
    <submittedName>
        <fullName evidence="1">Uncharacterized protein</fullName>
    </submittedName>
</protein>
<evidence type="ECO:0000313" key="1">
    <source>
        <dbReference type="EMBL" id="MCI34245.1"/>
    </source>
</evidence>
<comment type="caution">
    <text evidence="1">The sequence shown here is derived from an EMBL/GenBank/DDBJ whole genome shotgun (WGS) entry which is preliminary data.</text>
</comment>
<dbReference type="EMBL" id="LXQA010211963">
    <property type="protein sequence ID" value="MCI34245.1"/>
    <property type="molecule type" value="Genomic_DNA"/>
</dbReference>
<evidence type="ECO:0000313" key="2">
    <source>
        <dbReference type="Proteomes" id="UP000265520"/>
    </source>
</evidence>
<feature type="non-terminal residue" evidence="1">
    <location>
        <position position="101"/>
    </location>
</feature>
<dbReference type="AlphaFoldDB" id="A0A392RF80"/>
<dbReference type="Proteomes" id="UP000265520">
    <property type="component" value="Unassembled WGS sequence"/>
</dbReference>
<reference evidence="1 2" key="1">
    <citation type="journal article" date="2018" name="Front. Plant Sci.">
        <title>Red Clover (Trifolium pratense) and Zigzag Clover (T. medium) - A Picture of Genomic Similarities and Differences.</title>
        <authorList>
            <person name="Dluhosova J."/>
            <person name="Istvanek J."/>
            <person name="Nedelnik J."/>
            <person name="Repkova J."/>
        </authorList>
    </citation>
    <scope>NUCLEOTIDE SEQUENCE [LARGE SCALE GENOMIC DNA]</scope>
    <source>
        <strain evidence="2">cv. 10/8</strain>
        <tissue evidence="1">Leaf</tissue>
    </source>
</reference>